<proteinExistence type="predicted"/>
<keyword evidence="6 8" id="KW-0472">Membrane</keyword>
<dbReference type="GO" id="GO:0005886">
    <property type="term" value="C:plasma membrane"/>
    <property type="evidence" value="ECO:0007669"/>
    <property type="project" value="UniProtKB-SubCell"/>
</dbReference>
<dbReference type="Gene3D" id="1.20.1250.20">
    <property type="entry name" value="MFS general substrate transporter like domains"/>
    <property type="match status" value="1"/>
</dbReference>
<evidence type="ECO:0000256" key="5">
    <source>
        <dbReference type="ARBA" id="ARBA00022989"/>
    </source>
</evidence>
<dbReference type="CDD" id="cd17503">
    <property type="entry name" value="MFS_LmrB_MDR_like"/>
    <property type="match status" value="1"/>
</dbReference>
<evidence type="ECO:0000256" key="4">
    <source>
        <dbReference type="ARBA" id="ARBA00022692"/>
    </source>
</evidence>
<feature type="transmembrane region" description="Helical" evidence="8">
    <location>
        <begin position="443"/>
        <end position="465"/>
    </location>
</feature>
<organism evidence="10 11">
    <name type="scientific">Paraburkholderia caribensis MBA4</name>
    <dbReference type="NCBI Taxonomy" id="1323664"/>
    <lineage>
        <taxon>Bacteria</taxon>
        <taxon>Pseudomonadati</taxon>
        <taxon>Pseudomonadota</taxon>
        <taxon>Betaproteobacteria</taxon>
        <taxon>Burkholderiales</taxon>
        <taxon>Burkholderiaceae</taxon>
        <taxon>Paraburkholderia</taxon>
    </lineage>
</organism>
<dbReference type="GO" id="GO:0022857">
    <property type="term" value="F:transmembrane transporter activity"/>
    <property type="evidence" value="ECO:0007669"/>
    <property type="project" value="InterPro"/>
</dbReference>
<dbReference type="Proteomes" id="UP000019146">
    <property type="component" value="Chromosome 2"/>
</dbReference>
<dbReference type="AlphaFoldDB" id="A0A0P0RFV6"/>
<dbReference type="InterPro" id="IPR011701">
    <property type="entry name" value="MFS"/>
</dbReference>
<dbReference type="KEGG" id="bcai:K788_0009135"/>
<protein>
    <submittedName>
        <fullName evidence="10">Major facilitator transporter</fullName>
    </submittedName>
</protein>
<feature type="transmembrane region" description="Helical" evidence="8">
    <location>
        <begin position="269"/>
        <end position="291"/>
    </location>
</feature>
<feature type="transmembrane region" description="Helical" evidence="8">
    <location>
        <begin position="48"/>
        <end position="67"/>
    </location>
</feature>
<dbReference type="PRINTS" id="PR01036">
    <property type="entry name" value="TCRTETB"/>
</dbReference>
<gene>
    <name evidence="10" type="ORF">K788_0009135</name>
</gene>
<evidence type="ECO:0000256" key="1">
    <source>
        <dbReference type="ARBA" id="ARBA00004651"/>
    </source>
</evidence>
<feature type="transmembrane region" description="Helical" evidence="8">
    <location>
        <begin position="185"/>
        <end position="203"/>
    </location>
</feature>
<dbReference type="SUPFAM" id="SSF103473">
    <property type="entry name" value="MFS general substrate transporter"/>
    <property type="match status" value="1"/>
</dbReference>
<feature type="region of interest" description="Disordered" evidence="7">
    <location>
        <begin position="1"/>
        <end position="29"/>
    </location>
</feature>
<evidence type="ECO:0000259" key="9">
    <source>
        <dbReference type="PROSITE" id="PS50850"/>
    </source>
</evidence>
<evidence type="ECO:0000256" key="6">
    <source>
        <dbReference type="ARBA" id="ARBA00023136"/>
    </source>
</evidence>
<feature type="transmembrane region" description="Helical" evidence="8">
    <location>
        <begin position="152"/>
        <end position="173"/>
    </location>
</feature>
<feature type="transmembrane region" description="Helical" evidence="8">
    <location>
        <begin position="401"/>
        <end position="422"/>
    </location>
</feature>
<reference evidence="10 11" key="1">
    <citation type="journal article" date="2014" name="Genome Announc.">
        <title>Draft Genome Sequence of the Haloacid-Degrading Burkholderia caribensis Strain MBA4.</title>
        <authorList>
            <person name="Pan Y."/>
            <person name="Kong K.F."/>
            <person name="Tsang J.S."/>
        </authorList>
    </citation>
    <scope>NUCLEOTIDE SEQUENCE [LARGE SCALE GENOMIC DNA]</scope>
    <source>
        <strain evidence="10 11">MBA4</strain>
    </source>
</reference>
<evidence type="ECO:0000313" key="10">
    <source>
        <dbReference type="EMBL" id="ALL67179.1"/>
    </source>
</evidence>
<dbReference type="PANTHER" id="PTHR42718:SF46">
    <property type="entry name" value="BLR6921 PROTEIN"/>
    <property type="match status" value="1"/>
</dbReference>
<feature type="transmembrane region" description="Helical" evidence="8">
    <location>
        <begin position="209"/>
        <end position="230"/>
    </location>
</feature>
<dbReference type="InterPro" id="IPR020846">
    <property type="entry name" value="MFS_dom"/>
</dbReference>
<feature type="transmembrane region" description="Helical" evidence="8">
    <location>
        <begin position="347"/>
        <end position="364"/>
    </location>
</feature>
<feature type="transmembrane region" description="Helical" evidence="8">
    <location>
        <begin position="477"/>
        <end position="495"/>
    </location>
</feature>
<comment type="subcellular location">
    <subcellularLocation>
        <location evidence="1">Cell membrane</location>
        <topology evidence="1">Multi-pass membrane protein</topology>
    </subcellularLocation>
</comment>
<evidence type="ECO:0000256" key="7">
    <source>
        <dbReference type="SAM" id="MobiDB-lite"/>
    </source>
</evidence>
<evidence type="ECO:0000256" key="2">
    <source>
        <dbReference type="ARBA" id="ARBA00022448"/>
    </source>
</evidence>
<feature type="transmembrane region" description="Helical" evidence="8">
    <location>
        <begin position="95"/>
        <end position="115"/>
    </location>
</feature>
<evidence type="ECO:0000256" key="3">
    <source>
        <dbReference type="ARBA" id="ARBA00022475"/>
    </source>
</evidence>
<evidence type="ECO:0000313" key="11">
    <source>
        <dbReference type="Proteomes" id="UP000019146"/>
    </source>
</evidence>
<feature type="transmembrane region" description="Helical" evidence="8">
    <location>
        <begin position="376"/>
        <end position="395"/>
    </location>
</feature>
<dbReference type="PROSITE" id="PS50850">
    <property type="entry name" value="MFS"/>
    <property type="match status" value="1"/>
</dbReference>
<sequence>MKHANVTRMPAQSKNKSNKQKQKQKQPHGIRRTAYAIINVHLHRSPPVLLAIKAFIAPVIVACAMFMESVDANVIVTALPEMARAFGRDPVTLKIAVTSYVLGLGVFIPVCGWLADRFGARSVFRTAIGIFVVGSLACAASTSLATFTVARFIQGVGGAMMVPVGRIIIFRVVERSEYIRAMNYLSVPAMLGPAAGPLLGGFITTYLHWRLIFFINIPVGILGIWLTNRYIKNTREPHPGPLDWVGFALSAGGASLFLLGLSLTDGELVTGTTAVVMTVIGAVMLGIYVLYARRVERPLLDLRFFRVPTFQASVLGGSLFRIGLGAVPFLLPLVLQEGLGMSAFESGLITCASAFGGMFMRTLAATVLRRWGFRTVLMYNAAYSGIAIAACGAFFPGTPTWLIWVIVLLGGFFPALQFTSLNSMTYAEIESRDVGRATSLGSVVQQISLGLGVTVAGIVLSITRAVHGHAALQWSDFWPAFVVVGLCSFASILVTRKLSANAGDEIVRGKREVTTK</sequence>
<feature type="transmembrane region" description="Helical" evidence="8">
    <location>
        <begin position="127"/>
        <end position="146"/>
    </location>
</feature>
<keyword evidence="2" id="KW-0813">Transport</keyword>
<feature type="transmembrane region" description="Helical" evidence="8">
    <location>
        <begin position="312"/>
        <end position="335"/>
    </location>
</feature>
<dbReference type="Gene3D" id="1.20.1720.10">
    <property type="entry name" value="Multidrug resistance protein D"/>
    <property type="match status" value="1"/>
</dbReference>
<accession>A0A0P0RFV6</accession>
<keyword evidence="4 8" id="KW-0812">Transmembrane</keyword>
<feature type="transmembrane region" description="Helical" evidence="8">
    <location>
        <begin position="242"/>
        <end position="263"/>
    </location>
</feature>
<keyword evidence="5 8" id="KW-1133">Transmembrane helix</keyword>
<name>A0A0P0RFV6_9BURK</name>
<feature type="domain" description="Major facilitator superfamily (MFS) profile" evidence="9">
    <location>
        <begin position="57"/>
        <end position="503"/>
    </location>
</feature>
<dbReference type="InterPro" id="IPR036259">
    <property type="entry name" value="MFS_trans_sf"/>
</dbReference>
<dbReference type="EMBL" id="CP012747">
    <property type="protein sequence ID" value="ALL67179.1"/>
    <property type="molecule type" value="Genomic_DNA"/>
</dbReference>
<evidence type="ECO:0000256" key="8">
    <source>
        <dbReference type="SAM" id="Phobius"/>
    </source>
</evidence>
<dbReference type="PANTHER" id="PTHR42718">
    <property type="entry name" value="MAJOR FACILITATOR SUPERFAMILY MULTIDRUG TRANSPORTER MFSC"/>
    <property type="match status" value="1"/>
</dbReference>
<keyword evidence="3" id="KW-1003">Cell membrane</keyword>
<feature type="compositionally biased region" description="Basic residues" evidence="7">
    <location>
        <begin position="16"/>
        <end position="29"/>
    </location>
</feature>
<dbReference type="Pfam" id="PF07690">
    <property type="entry name" value="MFS_1"/>
    <property type="match status" value="1"/>
</dbReference>